<dbReference type="OrthoDB" id="9216686at2759"/>
<keyword evidence="3" id="KW-1185">Reference proteome</keyword>
<dbReference type="Pfam" id="PF02093">
    <property type="entry name" value="Gag_p30"/>
    <property type="match status" value="1"/>
</dbReference>
<accession>A0A093PCW2</accession>
<dbReference type="Proteomes" id="UP000053258">
    <property type="component" value="Unassembled WGS sequence"/>
</dbReference>
<proteinExistence type="predicted"/>
<feature type="non-terminal residue" evidence="2">
    <location>
        <position position="1"/>
    </location>
</feature>
<evidence type="ECO:0000259" key="1">
    <source>
        <dbReference type="Pfam" id="PF02093"/>
    </source>
</evidence>
<dbReference type="GO" id="GO:0019068">
    <property type="term" value="P:virion assembly"/>
    <property type="evidence" value="ECO:0007669"/>
    <property type="project" value="InterPro"/>
</dbReference>
<dbReference type="InterPro" id="IPR050462">
    <property type="entry name" value="Retroviral_Gag-Pol_poly"/>
</dbReference>
<evidence type="ECO:0000313" key="3">
    <source>
        <dbReference type="Proteomes" id="UP000053258"/>
    </source>
</evidence>
<protein>
    <recommendedName>
        <fullName evidence="1">Core shell protein Gag P30 domain-containing protein</fullName>
    </recommendedName>
</protein>
<feature type="non-terminal residue" evidence="2">
    <location>
        <position position="143"/>
    </location>
</feature>
<reference evidence="2 3" key="1">
    <citation type="submission" date="2014-06" db="EMBL/GenBank/DDBJ databases">
        <title>Genome evolution of avian class.</title>
        <authorList>
            <person name="Zhang G."/>
            <person name="Li C."/>
        </authorList>
    </citation>
    <scope>NUCLEOTIDE SEQUENCE [LARGE SCALE GENOMIC DNA]</scope>
    <source>
        <strain evidence="2">BGI_N305</strain>
    </source>
</reference>
<feature type="domain" description="Core shell protein Gag P30" evidence="1">
    <location>
        <begin position="9"/>
        <end position="143"/>
    </location>
</feature>
<dbReference type="EMBL" id="KL668798">
    <property type="protein sequence ID" value="KFW74256.1"/>
    <property type="molecule type" value="Genomic_DNA"/>
</dbReference>
<gene>
    <name evidence="2" type="ORF">N305_09111</name>
</gene>
<dbReference type="PANTHER" id="PTHR33166">
    <property type="entry name" value="GAG_P30 DOMAIN-CONTAINING PROTEIN"/>
    <property type="match status" value="1"/>
</dbReference>
<dbReference type="InterPro" id="IPR003036">
    <property type="entry name" value="Gag_P30"/>
</dbReference>
<dbReference type="AlphaFoldDB" id="A0A093PCW2"/>
<dbReference type="InterPro" id="IPR008919">
    <property type="entry name" value="Retrov_capsid_N"/>
</dbReference>
<dbReference type="SUPFAM" id="SSF47943">
    <property type="entry name" value="Retrovirus capsid protein, N-terminal core domain"/>
    <property type="match status" value="1"/>
</dbReference>
<sequence length="143" mass="16506">IKAPFSAGDLNSWREKAKRFREEPEKVTKRFELIVKNQDIDWVDSDLMLSELTETEKELVTNTARQNVEAQIATNVLRGNIENIFPKHNLNWDPNDPVQDGLLEQYRNLILVALRNAIPRAVNWAASYEVRQGQDETPTAFLD</sequence>
<name>A0A093PCW2_9PASS</name>
<evidence type="ECO:0000313" key="2">
    <source>
        <dbReference type="EMBL" id="KFW74256.1"/>
    </source>
</evidence>
<organism evidence="2 3">
    <name type="scientific">Manacus vitellinus</name>
    <name type="common">golden-collared manakin</name>
    <dbReference type="NCBI Taxonomy" id="328815"/>
    <lineage>
        <taxon>Eukaryota</taxon>
        <taxon>Metazoa</taxon>
        <taxon>Chordata</taxon>
        <taxon>Craniata</taxon>
        <taxon>Vertebrata</taxon>
        <taxon>Euteleostomi</taxon>
        <taxon>Archelosauria</taxon>
        <taxon>Archosauria</taxon>
        <taxon>Dinosauria</taxon>
        <taxon>Saurischia</taxon>
        <taxon>Theropoda</taxon>
        <taxon>Coelurosauria</taxon>
        <taxon>Aves</taxon>
        <taxon>Neognathae</taxon>
        <taxon>Neoaves</taxon>
        <taxon>Telluraves</taxon>
        <taxon>Australaves</taxon>
        <taxon>Passeriformes</taxon>
        <taxon>Pipridae</taxon>
        <taxon>Manacus</taxon>
    </lineage>
</organism>
<dbReference type="Gene3D" id="1.10.375.10">
    <property type="entry name" value="Human Immunodeficiency Virus Type 1 Capsid Protein"/>
    <property type="match status" value="1"/>
</dbReference>